<evidence type="ECO:0000313" key="3">
    <source>
        <dbReference type="Proteomes" id="UP000479756"/>
    </source>
</evidence>
<feature type="transmembrane region" description="Helical" evidence="1">
    <location>
        <begin position="141"/>
        <end position="162"/>
    </location>
</feature>
<keyword evidence="1" id="KW-0812">Transmembrane</keyword>
<feature type="transmembrane region" description="Helical" evidence="1">
    <location>
        <begin position="77"/>
        <end position="97"/>
    </location>
</feature>
<dbReference type="RefSeq" id="WP_163471767.1">
    <property type="nucleotide sequence ID" value="NZ_JAAGWZ010000001.1"/>
</dbReference>
<sequence length="264" mass="28323">MTAPRQTAPTHGLRSKVPAITLLFWVIKIVTTGMGETSSDYFVKTFDPVPVVLLAAVVFVACLLVQLRADRYIAWRYWLLVTMVSVFGTMVADVAHIVVGVPYAYSTAAFAAVLLVVFVLWKRSEGTLSIHSITSTRRELFYWAVVMIAFALGTAAGDLTAMTLGMGYWASAVLFGVVILVPGLVFWRRPRTAVPAFWVAYIATRPFGASIADGLAVSHTRGGLDLGTGPVSLVALGVLVVLVAIAARRPAETPLPTLAGQQLS</sequence>
<name>A0A7C9PLH1_9MICO</name>
<feature type="transmembrane region" description="Helical" evidence="1">
    <location>
        <begin position="103"/>
        <end position="121"/>
    </location>
</feature>
<feature type="transmembrane region" description="Helical" evidence="1">
    <location>
        <begin position="48"/>
        <end position="65"/>
    </location>
</feature>
<evidence type="ECO:0008006" key="4">
    <source>
        <dbReference type="Google" id="ProtNLM"/>
    </source>
</evidence>
<evidence type="ECO:0000313" key="2">
    <source>
        <dbReference type="EMBL" id="NEM90089.1"/>
    </source>
</evidence>
<accession>A0A7C9PLH1</accession>
<proteinExistence type="predicted"/>
<gene>
    <name evidence="2" type="ORF">G3T37_01810</name>
</gene>
<protein>
    <recommendedName>
        <fullName evidence="4">Membrane-anchored protein</fullName>
    </recommendedName>
</protein>
<dbReference type="AlphaFoldDB" id="A0A7C9PLH1"/>
<keyword evidence="1" id="KW-0472">Membrane</keyword>
<dbReference type="Pfam" id="PF03988">
    <property type="entry name" value="DUF347"/>
    <property type="match status" value="4"/>
</dbReference>
<dbReference type="EMBL" id="JAAGWZ010000001">
    <property type="protein sequence ID" value="NEM90089.1"/>
    <property type="molecule type" value="Genomic_DNA"/>
</dbReference>
<keyword evidence="3" id="KW-1185">Reference proteome</keyword>
<dbReference type="Proteomes" id="UP000479756">
    <property type="component" value="Unassembled WGS sequence"/>
</dbReference>
<dbReference type="InterPro" id="IPR007136">
    <property type="entry name" value="DUF347"/>
</dbReference>
<reference evidence="2 3" key="1">
    <citation type="journal article" date="2014" name="Int. J. Syst. Evol. Microbiol.">
        <title>Description of Galbitalea soli gen. nov., sp. nov., and Frondihabitans sucicola sp. nov.</title>
        <authorList>
            <person name="Kim S.J."/>
            <person name="Lim J.M."/>
            <person name="Ahn J.H."/>
            <person name="Weon H.Y."/>
            <person name="Hamada M."/>
            <person name="Suzuki K."/>
            <person name="Ahn T.Y."/>
            <person name="Kwon S.W."/>
        </authorList>
    </citation>
    <scope>NUCLEOTIDE SEQUENCE [LARGE SCALE GENOMIC DNA]</scope>
    <source>
        <strain evidence="2 3">NBRC 108727</strain>
    </source>
</reference>
<organism evidence="2 3">
    <name type="scientific">Galbitalea soli</name>
    <dbReference type="NCBI Taxonomy" id="1268042"/>
    <lineage>
        <taxon>Bacteria</taxon>
        <taxon>Bacillati</taxon>
        <taxon>Actinomycetota</taxon>
        <taxon>Actinomycetes</taxon>
        <taxon>Micrococcales</taxon>
        <taxon>Microbacteriaceae</taxon>
        <taxon>Galbitalea</taxon>
    </lineage>
</organism>
<evidence type="ECO:0000256" key="1">
    <source>
        <dbReference type="SAM" id="Phobius"/>
    </source>
</evidence>
<feature type="transmembrane region" description="Helical" evidence="1">
    <location>
        <begin position="168"/>
        <end position="187"/>
    </location>
</feature>
<feature type="transmembrane region" description="Helical" evidence="1">
    <location>
        <begin position="229"/>
        <end position="247"/>
    </location>
</feature>
<keyword evidence="1" id="KW-1133">Transmembrane helix</keyword>
<comment type="caution">
    <text evidence="2">The sequence shown here is derived from an EMBL/GenBank/DDBJ whole genome shotgun (WGS) entry which is preliminary data.</text>
</comment>
<feature type="transmembrane region" description="Helical" evidence="1">
    <location>
        <begin position="194"/>
        <end position="217"/>
    </location>
</feature>